<sequence length="106" mass="11758">MKNHMMIAAMFAFGVAATPMLGNATTLDKVEVTINIQDDKTKIEPENLPAAVKKTIKEDAMVSELAIKEAWEGMKESKKYYVVKFDNGGEGIDKKYDAEGNEVKKD</sequence>
<dbReference type="Proteomes" id="UP001165489">
    <property type="component" value="Unassembled WGS sequence"/>
</dbReference>
<comment type="caution">
    <text evidence="3">The sequence shown here is derived from an EMBL/GenBank/DDBJ whole genome shotgun (WGS) entry which is preliminary data.</text>
</comment>
<organism evidence="3 4">
    <name type="scientific">Belliella filtrata</name>
    <dbReference type="NCBI Taxonomy" id="2923435"/>
    <lineage>
        <taxon>Bacteria</taxon>
        <taxon>Pseudomonadati</taxon>
        <taxon>Bacteroidota</taxon>
        <taxon>Cytophagia</taxon>
        <taxon>Cytophagales</taxon>
        <taxon>Cyclobacteriaceae</taxon>
        <taxon>Belliella</taxon>
    </lineage>
</organism>
<feature type="chain" id="PRO_5045877388" description="PepSY domain-containing protein" evidence="2">
    <location>
        <begin position="25"/>
        <end position="106"/>
    </location>
</feature>
<dbReference type="RefSeq" id="WP_241349577.1">
    <property type="nucleotide sequence ID" value="NZ_JAKZGP010000065.1"/>
</dbReference>
<accession>A0ABS9V492</accession>
<evidence type="ECO:0000256" key="1">
    <source>
        <dbReference type="SAM" id="MobiDB-lite"/>
    </source>
</evidence>
<protein>
    <recommendedName>
        <fullName evidence="5">PepSY domain-containing protein</fullName>
    </recommendedName>
</protein>
<feature type="signal peptide" evidence="2">
    <location>
        <begin position="1"/>
        <end position="24"/>
    </location>
</feature>
<proteinExistence type="predicted"/>
<dbReference type="SUPFAM" id="SSF160574">
    <property type="entry name" value="BT0923-like"/>
    <property type="match status" value="1"/>
</dbReference>
<evidence type="ECO:0000313" key="3">
    <source>
        <dbReference type="EMBL" id="MCH7411228.1"/>
    </source>
</evidence>
<gene>
    <name evidence="3" type="ORF">MM239_17660</name>
</gene>
<evidence type="ECO:0008006" key="5">
    <source>
        <dbReference type="Google" id="ProtNLM"/>
    </source>
</evidence>
<keyword evidence="4" id="KW-1185">Reference proteome</keyword>
<evidence type="ECO:0000313" key="4">
    <source>
        <dbReference type="Proteomes" id="UP001165489"/>
    </source>
</evidence>
<dbReference type="EMBL" id="JAKZGP010000065">
    <property type="protein sequence ID" value="MCH7411228.1"/>
    <property type="molecule type" value="Genomic_DNA"/>
</dbReference>
<feature type="compositionally biased region" description="Basic and acidic residues" evidence="1">
    <location>
        <begin position="91"/>
        <end position="106"/>
    </location>
</feature>
<feature type="region of interest" description="Disordered" evidence="1">
    <location>
        <begin position="87"/>
        <end position="106"/>
    </location>
</feature>
<reference evidence="3" key="1">
    <citation type="submission" date="2022-03" db="EMBL/GenBank/DDBJ databases">
        <title>De novo assembled genomes of Belliella spp. (Cyclobacteriaceae) strains.</title>
        <authorList>
            <person name="Szabo A."/>
            <person name="Korponai K."/>
            <person name="Felfoldi T."/>
        </authorList>
    </citation>
    <scope>NUCLEOTIDE SEQUENCE</scope>
    <source>
        <strain evidence="3">DSM 111904</strain>
    </source>
</reference>
<evidence type="ECO:0000256" key="2">
    <source>
        <dbReference type="SAM" id="SignalP"/>
    </source>
</evidence>
<name>A0ABS9V492_9BACT</name>
<keyword evidence="2" id="KW-0732">Signal</keyword>